<comment type="similarity">
    <text evidence="2">Belongs to the TspO/BZRP family.</text>
</comment>
<protein>
    <submittedName>
        <fullName evidence="7">TspO protein</fullName>
    </submittedName>
</protein>
<feature type="transmembrane region" description="Helical" evidence="6">
    <location>
        <begin position="134"/>
        <end position="153"/>
    </location>
</feature>
<feature type="transmembrane region" description="Helical" evidence="6">
    <location>
        <begin position="102"/>
        <end position="122"/>
    </location>
</feature>
<dbReference type="CDD" id="cd15904">
    <property type="entry name" value="TSPO_MBR"/>
    <property type="match status" value="1"/>
</dbReference>
<evidence type="ECO:0000256" key="4">
    <source>
        <dbReference type="ARBA" id="ARBA00022989"/>
    </source>
</evidence>
<proteinExistence type="inferred from homology"/>
<dbReference type="KEGG" id="alm:AO498_03185"/>
<keyword evidence="8" id="KW-1185">Reference proteome</keyword>
<dbReference type="InterPro" id="IPR038330">
    <property type="entry name" value="TspO/MBR-related_sf"/>
</dbReference>
<reference evidence="7 8" key="2">
    <citation type="journal article" date="2016" name="Genome Announc.">
        <title>Complete Genome Sequence of Algoriphagus sp. Strain M8-2, Isolated from a Brackish Lake.</title>
        <authorList>
            <person name="Muraguchi Y."/>
            <person name="Kushimoto K."/>
            <person name="Ohtsubo Y."/>
            <person name="Suzuki T."/>
            <person name="Dohra H."/>
            <person name="Kimbara K."/>
            <person name="Shintani M."/>
        </authorList>
    </citation>
    <scope>NUCLEOTIDE SEQUENCE [LARGE SCALE GENOMIC DNA]</scope>
    <source>
        <strain evidence="7 8">M8-2</strain>
    </source>
</reference>
<evidence type="ECO:0000313" key="8">
    <source>
        <dbReference type="Proteomes" id="UP000073816"/>
    </source>
</evidence>
<keyword evidence="5 6" id="KW-0472">Membrane</keyword>
<sequence length="154" mass="17683">MSKFVKLITSLAIPQLMGGIGAFFTLSSVQSWYLTINRPSWNPPNWLFGPVWTLLYILMGIASFLIWKSEHPDRKKLMTLYFVQLFLNGLWSPAFFGAQSPLLGLVIILPLWMMILACIIHFKMVSKWASILMVPYLLWVSFATALNAAIWWLN</sequence>
<evidence type="ECO:0000256" key="1">
    <source>
        <dbReference type="ARBA" id="ARBA00004141"/>
    </source>
</evidence>
<dbReference type="Gene3D" id="1.20.1260.100">
    <property type="entry name" value="TspO/MBR protein"/>
    <property type="match status" value="1"/>
</dbReference>
<accession>A0A142EJT1</accession>
<dbReference type="GO" id="GO:0016020">
    <property type="term" value="C:membrane"/>
    <property type="evidence" value="ECO:0007669"/>
    <property type="project" value="UniProtKB-SubCell"/>
</dbReference>
<dbReference type="Pfam" id="PF03073">
    <property type="entry name" value="TspO_MBR"/>
    <property type="match status" value="1"/>
</dbReference>
<feature type="transmembrane region" description="Helical" evidence="6">
    <location>
        <begin position="46"/>
        <end position="67"/>
    </location>
</feature>
<evidence type="ECO:0000256" key="5">
    <source>
        <dbReference type="ARBA" id="ARBA00023136"/>
    </source>
</evidence>
<evidence type="ECO:0000256" key="3">
    <source>
        <dbReference type="ARBA" id="ARBA00022692"/>
    </source>
</evidence>
<dbReference type="PANTHER" id="PTHR10057">
    <property type="entry name" value="PERIPHERAL-TYPE BENZODIAZEPINE RECEPTOR"/>
    <property type="match status" value="1"/>
</dbReference>
<comment type="subcellular location">
    <subcellularLocation>
        <location evidence="1">Membrane</location>
        <topology evidence="1">Multi-pass membrane protein</topology>
    </subcellularLocation>
</comment>
<gene>
    <name evidence="7" type="ORF">AO498_03185</name>
</gene>
<evidence type="ECO:0000313" key="7">
    <source>
        <dbReference type="EMBL" id="AMQ55386.1"/>
    </source>
</evidence>
<dbReference type="EMBL" id="CP012836">
    <property type="protein sequence ID" value="AMQ55386.1"/>
    <property type="molecule type" value="Genomic_DNA"/>
</dbReference>
<organism evidence="7 8">
    <name type="scientific">Algoriphagus sanaruensis</name>
    <dbReference type="NCBI Taxonomy" id="1727163"/>
    <lineage>
        <taxon>Bacteria</taxon>
        <taxon>Pseudomonadati</taxon>
        <taxon>Bacteroidota</taxon>
        <taxon>Cytophagia</taxon>
        <taxon>Cytophagales</taxon>
        <taxon>Cyclobacteriaceae</taxon>
        <taxon>Algoriphagus</taxon>
    </lineage>
</organism>
<keyword evidence="4 6" id="KW-1133">Transmembrane helix</keyword>
<dbReference type="GO" id="GO:0033013">
    <property type="term" value="P:tetrapyrrole metabolic process"/>
    <property type="evidence" value="ECO:0007669"/>
    <property type="project" value="UniProtKB-ARBA"/>
</dbReference>
<dbReference type="AlphaFoldDB" id="A0A142EJT1"/>
<dbReference type="Proteomes" id="UP000073816">
    <property type="component" value="Chromosome"/>
</dbReference>
<dbReference type="PANTHER" id="PTHR10057:SF0">
    <property type="entry name" value="TRANSLOCATOR PROTEIN"/>
    <property type="match status" value="1"/>
</dbReference>
<dbReference type="OrthoDB" id="9795496at2"/>
<reference evidence="8" key="1">
    <citation type="submission" date="2015-09" db="EMBL/GenBank/DDBJ databases">
        <title>Complete sequence of Algoriphagus sp. M8-2.</title>
        <authorList>
            <person name="Shintani M."/>
        </authorList>
    </citation>
    <scope>NUCLEOTIDE SEQUENCE [LARGE SCALE GENOMIC DNA]</scope>
    <source>
        <strain evidence="8">M8-2</strain>
    </source>
</reference>
<dbReference type="FunFam" id="1.20.1260.100:FF:000001">
    <property type="entry name" value="translocator protein 2"/>
    <property type="match status" value="1"/>
</dbReference>
<name>A0A142EJT1_9BACT</name>
<evidence type="ECO:0000256" key="2">
    <source>
        <dbReference type="ARBA" id="ARBA00007524"/>
    </source>
</evidence>
<dbReference type="RefSeq" id="WP_067543691.1">
    <property type="nucleotide sequence ID" value="NZ_CP012836.1"/>
</dbReference>
<dbReference type="PIRSF" id="PIRSF005859">
    <property type="entry name" value="PBR"/>
    <property type="match status" value="1"/>
</dbReference>
<feature type="transmembrane region" description="Helical" evidence="6">
    <location>
        <begin position="79"/>
        <end position="96"/>
    </location>
</feature>
<evidence type="ECO:0000256" key="6">
    <source>
        <dbReference type="SAM" id="Phobius"/>
    </source>
</evidence>
<keyword evidence="3 6" id="KW-0812">Transmembrane</keyword>
<dbReference type="STRING" id="1727163.AO498_03185"/>
<dbReference type="PATRIC" id="fig|1727163.4.peg.659"/>
<feature type="transmembrane region" description="Helical" evidence="6">
    <location>
        <begin position="7"/>
        <end position="26"/>
    </location>
</feature>
<dbReference type="InterPro" id="IPR004307">
    <property type="entry name" value="TspO_MBR"/>
</dbReference>